<name>A0A345PB80_9GAMM</name>
<keyword evidence="1" id="KW-0574">Periplasm</keyword>
<dbReference type="GO" id="GO:0030288">
    <property type="term" value="C:outer membrane-bounded periplasmic space"/>
    <property type="evidence" value="ECO:0007669"/>
    <property type="project" value="UniProtKB-UniRule"/>
</dbReference>
<dbReference type="InterPro" id="IPR034706">
    <property type="entry name" value="CpoB"/>
</dbReference>
<feature type="domain" description="YbgF trimerisation" evidence="3">
    <location>
        <begin position="36"/>
        <end position="91"/>
    </location>
</feature>
<accession>A0A345PB80</accession>
<sequence>MMGLITTTTLSTHAAIPVESRPLTSSSAVGGVDSTQTSQLWQLTQQIQKLENEVRDLRGKVETHDNDIDQLQKEAKNHYTDFDQRIAQSQDDIKKLQAAQAPASVPATTPSTDGAPTTTTVPGTAPAAAATGDEADKVAYIAAYDAYKAGGAAKAIAPMKKFITDYPNSPFVPNAYYWLGEFNLAITPPNFAAASSNFKIVSNQYPKSAKAAAATYRLATLADVDQHQASAIALMKTILKNYPGTQEAGYATDYLKSHASTSTEEKKATPKKAEKVKAEEATNQKAKPATKKKVKTKDDDDTSA</sequence>
<evidence type="ECO:0000259" key="3">
    <source>
        <dbReference type="Pfam" id="PF16331"/>
    </source>
</evidence>
<proteinExistence type="inferred from homology"/>
<feature type="region of interest" description="Disordered" evidence="2">
    <location>
        <begin position="259"/>
        <end position="304"/>
    </location>
</feature>
<comment type="function">
    <text evidence="1">Mediates coordination of peptidoglycan synthesis and outer membrane constriction during cell division.</text>
</comment>
<gene>
    <name evidence="1" type="primary">cpoB</name>
    <name evidence="4" type="ORF">HYN46_04505</name>
</gene>
<keyword evidence="1" id="KW-0131">Cell cycle</keyword>
<protein>
    <recommendedName>
        <fullName evidence="1">Cell division coordinator CpoB</fullName>
    </recommendedName>
</protein>
<dbReference type="KEGG" id="mbah:HYN46_04505"/>
<feature type="compositionally biased region" description="Basic and acidic residues" evidence="2">
    <location>
        <begin position="263"/>
        <end position="282"/>
    </location>
</feature>
<dbReference type="GO" id="GO:0043093">
    <property type="term" value="P:FtsZ-dependent cytokinesis"/>
    <property type="evidence" value="ECO:0007669"/>
    <property type="project" value="UniProtKB-UniRule"/>
</dbReference>
<keyword evidence="1" id="KW-0732">Signal</keyword>
<organism evidence="4 5">
    <name type="scientific">Aquirhabdus parva</name>
    <dbReference type="NCBI Taxonomy" id="2283318"/>
    <lineage>
        <taxon>Bacteria</taxon>
        <taxon>Pseudomonadati</taxon>
        <taxon>Pseudomonadota</taxon>
        <taxon>Gammaproteobacteria</taxon>
        <taxon>Moraxellales</taxon>
        <taxon>Moraxellaceae</taxon>
        <taxon>Aquirhabdus</taxon>
    </lineage>
</organism>
<dbReference type="InterPro" id="IPR011990">
    <property type="entry name" value="TPR-like_helical_dom_sf"/>
</dbReference>
<dbReference type="InterPro" id="IPR032519">
    <property type="entry name" value="YbgF_tri"/>
</dbReference>
<reference evidence="4 5" key="1">
    <citation type="submission" date="2018-07" db="EMBL/GenBank/DDBJ databases">
        <title>Genome sequencing of Moraxellaceae gen. HYN0046.</title>
        <authorList>
            <person name="Kim M."/>
            <person name="Yi H."/>
        </authorList>
    </citation>
    <scope>NUCLEOTIDE SEQUENCE [LARGE SCALE GENOMIC DNA]</scope>
    <source>
        <strain evidence="4 5">HYN0046</strain>
    </source>
</reference>
<dbReference type="Gene3D" id="1.20.5.110">
    <property type="match status" value="1"/>
</dbReference>
<dbReference type="GO" id="GO:0070206">
    <property type="term" value="P:protein trimerization"/>
    <property type="evidence" value="ECO:0007669"/>
    <property type="project" value="InterPro"/>
</dbReference>
<comment type="similarity">
    <text evidence="1">Belongs to the CpoB family.</text>
</comment>
<dbReference type="EMBL" id="CP031222">
    <property type="protein sequence ID" value="AXI04539.1"/>
    <property type="molecule type" value="Genomic_DNA"/>
</dbReference>
<dbReference type="Proteomes" id="UP000253940">
    <property type="component" value="Chromosome"/>
</dbReference>
<keyword evidence="5" id="KW-1185">Reference proteome</keyword>
<dbReference type="HAMAP" id="MF_02066">
    <property type="entry name" value="CpoB"/>
    <property type="match status" value="1"/>
</dbReference>
<feature type="compositionally biased region" description="Low complexity" evidence="2">
    <location>
        <begin position="106"/>
        <end position="128"/>
    </location>
</feature>
<evidence type="ECO:0000256" key="1">
    <source>
        <dbReference type="HAMAP-Rule" id="MF_02066"/>
    </source>
</evidence>
<dbReference type="AlphaFoldDB" id="A0A345PB80"/>
<evidence type="ECO:0000313" key="5">
    <source>
        <dbReference type="Proteomes" id="UP000253940"/>
    </source>
</evidence>
<dbReference type="Gene3D" id="1.25.40.10">
    <property type="entry name" value="Tetratricopeptide repeat domain"/>
    <property type="match status" value="1"/>
</dbReference>
<dbReference type="OrthoDB" id="9768142at2"/>
<evidence type="ECO:0000256" key="2">
    <source>
        <dbReference type="SAM" id="MobiDB-lite"/>
    </source>
</evidence>
<comment type="subcellular location">
    <subcellularLocation>
        <location evidence="1">Periplasm</location>
    </subcellularLocation>
</comment>
<keyword evidence="1" id="KW-0132">Cell division</keyword>
<feature type="region of interest" description="Disordered" evidence="2">
    <location>
        <begin position="98"/>
        <end position="128"/>
    </location>
</feature>
<evidence type="ECO:0000313" key="4">
    <source>
        <dbReference type="EMBL" id="AXI04539.1"/>
    </source>
</evidence>
<dbReference type="Pfam" id="PF16331">
    <property type="entry name" value="TolA_bind_tri"/>
    <property type="match status" value="1"/>
</dbReference>